<dbReference type="Gene3D" id="3.40.50.880">
    <property type="match status" value="1"/>
</dbReference>
<keyword evidence="3" id="KW-1185">Reference proteome</keyword>
<evidence type="ECO:0000313" key="2">
    <source>
        <dbReference type="EMBL" id="NNU33258.1"/>
    </source>
</evidence>
<dbReference type="Proteomes" id="UP000566071">
    <property type="component" value="Unassembled WGS sequence"/>
</dbReference>
<reference evidence="2 3" key="1">
    <citation type="submission" date="2020-05" db="EMBL/GenBank/DDBJ databases">
        <authorList>
            <person name="Khan S.A."/>
            <person name="Jeon C.O."/>
            <person name="Chun B.H."/>
        </authorList>
    </citation>
    <scope>NUCLEOTIDE SEQUENCE [LARGE SCALE GENOMIC DNA]</scope>
    <source>
        <strain evidence="2 3">S1162</strain>
    </source>
</reference>
<dbReference type="RefSeq" id="WP_175268958.1">
    <property type="nucleotide sequence ID" value="NZ_JABFCR010000006.1"/>
</dbReference>
<evidence type="ECO:0000313" key="3">
    <source>
        <dbReference type="Proteomes" id="UP000566071"/>
    </source>
</evidence>
<dbReference type="InterPro" id="IPR029010">
    <property type="entry name" value="ThuA-like"/>
</dbReference>
<evidence type="ECO:0000259" key="1">
    <source>
        <dbReference type="Pfam" id="PF06283"/>
    </source>
</evidence>
<protein>
    <recommendedName>
        <fullName evidence="1">ThuA-like domain-containing protein</fullName>
    </recommendedName>
</protein>
<dbReference type="EMBL" id="JABFCR010000006">
    <property type="protein sequence ID" value="NNU33258.1"/>
    <property type="molecule type" value="Genomic_DNA"/>
</dbReference>
<sequence length="128" mass="14410">MIRRITGDLIPWPHRRSPRIGQTGRNSSAGFFKDGINITYTTNPDDLNDATLSKYDGLMVYANYDTISQSQAKALLQYVKSGKGFIPVHCASFCFRNNDEVVKLIGGQFSTHKTDTFKMVVVDKKIPY</sequence>
<dbReference type="InterPro" id="IPR029062">
    <property type="entry name" value="Class_I_gatase-like"/>
</dbReference>
<dbReference type="SUPFAM" id="SSF52317">
    <property type="entry name" value="Class I glutamine amidotransferase-like"/>
    <property type="match status" value="1"/>
</dbReference>
<proteinExistence type="predicted"/>
<gene>
    <name evidence="2" type="ORF">HK413_02110</name>
</gene>
<accession>A0ABX1W102</accession>
<organism evidence="2 3">
    <name type="scientific">Mucilaginibacter humi</name>
    <dbReference type="NCBI Taxonomy" id="2732510"/>
    <lineage>
        <taxon>Bacteria</taxon>
        <taxon>Pseudomonadati</taxon>
        <taxon>Bacteroidota</taxon>
        <taxon>Sphingobacteriia</taxon>
        <taxon>Sphingobacteriales</taxon>
        <taxon>Sphingobacteriaceae</taxon>
        <taxon>Mucilaginibacter</taxon>
    </lineage>
</organism>
<dbReference type="Pfam" id="PF06283">
    <property type="entry name" value="ThuA"/>
    <property type="match status" value="1"/>
</dbReference>
<name>A0ABX1W102_9SPHI</name>
<comment type="caution">
    <text evidence="2">The sequence shown here is derived from an EMBL/GenBank/DDBJ whole genome shotgun (WGS) entry which is preliminary data.</text>
</comment>
<feature type="domain" description="ThuA-like" evidence="1">
    <location>
        <begin position="33"/>
        <end position="126"/>
    </location>
</feature>